<proteinExistence type="inferred from homology"/>
<dbReference type="InterPro" id="IPR016161">
    <property type="entry name" value="Ald_DH/histidinol_DH"/>
</dbReference>
<dbReference type="EMBL" id="FOVD01000005">
    <property type="protein sequence ID" value="SFN58155.1"/>
    <property type="molecule type" value="Genomic_DNA"/>
</dbReference>
<dbReference type="PROSITE" id="PS00070">
    <property type="entry name" value="ALDEHYDE_DEHYDR_CYS"/>
    <property type="match status" value="1"/>
</dbReference>
<evidence type="ECO:0000256" key="7">
    <source>
        <dbReference type="SAM" id="Coils"/>
    </source>
</evidence>
<organism evidence="9 10">
    <name type="scientific">Chryseobacterium oleae</name>
    <dbReference type="NCBI Taxonomy" id="491207"/>
    <lineage>
        <taxon>Bacteria</taxon>
        <taxon>Pseudomonadati</taxon>
        <taxon>Bacteroidota</taxon>
        <taxon>Flavobacteriia</taxon>
        <taxon>Flavobacteriales</taxon>
        <taxon>Weeksellaceae</taxon>
        <taxon>Chryseobacterium group</taxon>
        <taxon>Chryseobacterium</taxon>
    </lineage>
</organism>
<evidence type="ECO:0000256" key="4">
    <source>
        <dbReference type="ARBA" id="ARBA00049194"/>
    </source>
</evidence>
<evidence type="ECO:0000256" key="5">
    <source>
        <dbReference type="PROSITE-ProRule" id="PRU10007"/>
    </source>
</evidence>
<evidence type="ECO:0000313" key="9">
    <source>
        <dbReference type="EMBL" id="SFN58155.1"/>
    </source>
</evidence>
<dbReference type="InterPro" id="IPR016162">
    <property type="entry name" value="Ald_DH_N"/>
</dbReference>
<dbReference type="AlphaFoldDB" id="A0A1I5A6U4"/>
<evidence type="ECO:0000256" key="3">
    <source>
        <dbReference type="ARBA" id="ARBA00024226"/>
    </source>
</evidence>
<dbReference type="GO" id="GO:0004029">
    <property type="term" value="F:aldehyde dehydrogenase (NAD+) activity"/>
    <property type="evidence" value="ECO:0007669"/>
    <property type="project" value="UniProtKB-EC"/>
</dbReference>
<protein>
    <recommendedName>
        <fullName evidence="3">aldehyde dehydrogenase (NAD(+))</fullName>
        <ecNumber evidence="3">1.2.1.3</ecNumber>
    </recommendedName>
</protein>
<reference evidence="10" key="1">
    <citation type="submission" date="2016-10" db="EMBL/GenBank/DDBJ databases">
        <authorList>
            <person name="Varghese N."/>
            <person name="Submissions S."/>
        </authorList>
    </citation>
    <scope>NUCLEOTIDE SEQUENCE [LARGE SCALE GENOMIC DNA]</scope>
    <source>
        <strain evidence="10">DSM 25575</strain>
    </source>
</reference>
<dbReference type="SUPFAM" id="SSF53720">
    <property type="entry name" value="ALDH-like"/>
    <property type="match status" value="1"/>
</dbReference>
<dbReference type="InterPro" id="IPR016160">
    <property type="entry name" value="Ald_DH_CS_CYS"/>
</dbReference>
<evidence type="ECO:0000256" key="6">
    <source>
        <dbReference type="RuleBase" id="RU003345"/>
    </source>
</evidence>
<evidence type="ECO:0000256" key="2">
    <source>
        <dbReference type="ARBA" id="ARBA00023002"/>
    </source>
</evidence>
<dbReference type="PANTHER" id="PTHR42804:SF1">
    <property type="entry name" value="ALDEHYDE DEHYDROGENASE-RELATED"/>
    <property type="match status" value="1"/>
</dbReference>
<gene>
    <name evidence="9" type="ORF">SAMN05421594_3377</name>
</gene>
<evidence type="ECO:0000259" key="8">
    <source>
        <dbReference type="Pfam" id="PF00171"/>
    </source>
</evidence>
<comment type="catalytic activity">
    <reaction evidence="4">
        <text>an aldehyde + NAD(+) + H2O = a carboxylate + NADH + 2 H(+)</text>
        <dbReference type="Rhea" id="RHEA:16185"/>
        <dbReference type="ChEBI" id="CHEBI:15377"/>
        <dbReference type="ChEBI" id="CHEBI:15378"/>
        <dbReference type="ChEBI" id="CHEBI:17478"/>
        <dbReference type="ChEBI" id="CHEBI:29067"/>
        <dbReference type="ChEBI" id="CHEBI:57540"/>
        <dbReference type="ChEBI" id="CHEBI:57945"/>
        <dbReference type="EC" id="1.2.1.3"/>
    </reaction>
</comment>
<feature type="active site" evidence="5">
    <location>
        <position position="244"/>
    </location>
</feature>
<dbReference type="FunFam" id="3.40.309.10:FF:000012">
    <property type="entry name" value="Betaine aldehyde dehydrogenase"/>
    <property type="match status" value="1"/>
</dbReference>
<sequence>MKRIEHAYINGEFSALHGTEVFDLINPSNHEKIGEVVLGDEKDTQKAIAAAKEAFKAFSKTTIEERIEILKNLKKAVEKRKEELIETMILEYGGTRQFCTAGYQNMVGAFEHMIETLSDFEFERRAGKTLVQMAPIGVVGIITPWNSSNGFICSKFATAVAAGCTVVVKPSEMSALQTEIIIECFHEAGLPRGIFNVVNGLGNVVGNEIVSHPDIAKISFTGSTQTGKMIAKGAVDSMKRVTLELGGKSPNIILDDADFTQAIPQAVFGAYMNSGQACIAPTRLLVPQSRLEEVNRIAKETAFQVVVGNPSNEHTNVGPMVSEKQYERVQSYIQLGLDEGADLLAGGIGKPEGLENGNFVKATIFTNVRNDMRIAQEEIFGPVLSIIAYENEEEAIAIANDTPYGLAAYVTSSDESRAIRVASQIEAGRVCVNGFKHDPLAPFGGFKQSGIGREFGAFGLEEYLEPKSILV</sequence>
<dbReference type="InterPro" id="IPR015590">
    <property type="entry name" value="Aldehyde_DH_dom"/>
</dbReference>
<feature type="domain" description="Aldehyde dehydrogenase" evidence="8">
    <location>
        <begin position="20"/>
        <end position="469"/>
    </location>
</feature>
<dbReference type="PANTHER" id="PTHR42804">
    <property type="entry name" value="ALDEHYDE DEHYDROGENASE"/>
    <property type="match status" value="1"/>
</dbReference>
<feature type="coiled-coil region" evidence="7">
    <location>
        <begin position="60"/>
        <end position="87"/>
    </location>
</feature>
<keyword evidence="2 6" id="KW-0560">Oxidoreductase</keyword>
<dbReference type="Gene3D" id="3.40.309.10">
    <property type="entry name" value="Aldehyde Dehydrogenase, Chain A, domain 2"/>
    <property type="match status" value="1"/>
</dbReference>
<dbReference type="Gene3D" id="3.40.605.10">
    <property type="entry name" value="Aldehyde Dehydrogenase, Chain A, domain 1"/>
    <property type="match status" value="1"/>
</dbReference>
<accession>A0A1I5A6U4</accession>
<evidence type="ECO:0000256" key="1">
    <source>
        <dbReference type="ARBA" id="ARBA00009986"/>
    </source>
</evidence>
<dbReference type="Proteomes" id="UP000198769">
    <property type="component" value="Unassembled WGS sequence"/>
</dbReference>
<dbReference type="CDD" id="cd07138">
    <property type="entry name" value="ALDH_CddD_SSP0762"/>
    <property type="match status" value="1"/>
</dbReference>
<dbReference type="RefSeq" id="WP_090025597.1">
    <property type="nucleotide sequence ID" value="NZ_FOVD01000005.1"/>
</dbReference>
<dbReference type="FunFam" id="3.40.605.10:FF:000007">
    <property type="entry name" value="NAD/NADP-dependent betaine aldehyde dehydrogenase"/>
    <property type="match status" value="1"/>
</dbReference>
<name>A0A1I5A6U4_CHROL</name>
<comment type="similarity">
    <text evidence="1 6">Belongs to the aldehyde dehydrogenase family.</text>
</comment>
<dbReference type="PROSITE" id="PS00687">
    <property type="entry name" value="ALDEHYDE_DEHYDR_GLU"/>
    <property type="match status" value="1"/>
</dbReference>
<evidence type="ECO:0000313" key="10">
    <source>
        <dbReference type="Proteomes" id="UP000198769"/>
    </source>
</evidence>
<keyword evidence="10" id="KW-1185">Reference proteome</keyword>
<dbReference type="InterPro" id="IPR016163">
    <property type="entry name" value="Ald_DH_C"/>
</dbReference>
<dbReference type="OrthoDB" id="9762913at2"/>
<dbReference type="Pfam" id="PF00171">
    <property type="entry name" value="Aldedh"/>
    <property type="match status" value="1"/>
</dbReference>
<dbReference type="EC" id="1.2.1.3" evidence="3"/>
<dbReference type="InterPro" id="IPR029510">
    <property type="entry name" value="Ald_DH_CS_GLU"/>
</dbReference>
<keyword evidence="7" id="KW-0175">Coiled coil</keyword>